<evidence type="ECO:0000313" key="3">
    <source>
        <dbReference type="Proteomes" id="UP001491552"/>
    </source>
</evidence>
<comment type="caution">
    <text evidence="2">The sequence shown here is derived from an EMBL/GenBank/DDBJ whole genome shotgun (WGS) entry which is preliminary data.</text>
</comment>
<reference evidence="2 3" key="1">
    <citation type="submission" date="2024-03" db="EMBL/GenBank/DDBJ databases">
        <title>Human intestinal bacterial collection.</title>
        <authorList>
            <person name="Pauvert C."/>
            <person name="Hitch T.C.A."/>
            <person name="Clavel T."/>
        </authorList>
    </citation>
    <scope>NUCLEOTIDE SEQUENCE [LARGE SCALE GENOMIC DNA]</scope>
    <source>
        <strain evidence="2 3">CLA-AA-H192</strain>
    </source>
</reference>
<feature type="region of interest" description="Disordered" evidence="1">
    <location>
        <begin position="283"/>
        <end position="302"/>
    </location>
</feature>
<dbReference type="EMBL" id="JBBMFF010000023">
    <property type="protein sequence ID" value="MEQ2509673.1"/>
    <property type="molecule type" value="Genomic_DNA"/>
</dbReference>
<sequence>MEIRKEGGLRGAGAPDEARLAKINAYARTPLTAETVYCFRVRLCDDRPDRDFERFDTAALPRMAELFCGKTGICDHQWSADRQVARIFDTQVVREDDGASCLMAEAYVLRTERNADLIADIEGGIKKEVSVGCAMGQARCSICGEPYGTCAHRKGAVYDGETCLAVLSEPLDAYEFSFVAVPAQRAAGVTKAGKEGYGMTLQDCVAKHGSPELSDALRRLSAEAELGRAWRKQLEDGLVALGLSLDLGASEQTLRKAAAALDDGQLQAWKAALDRRAAERYGGGPQLVRTQGSGKDDEAYLI</sequence>
<dbReference type="Proteomes" id="UP001491552">
    <property type="component" value="Unassembled WGS sequence"/>
</dbReference>
<protein>
    <submittedName>
        <fullName evidence="2">Uncharacterized protein</fullName>
    </submittedName>
</protein>
<accession>A0ABV1G2Z7</accession>
<evidence type="ECO:0000256" key="1">
    <source>
        <dbReference type="SAM" id="MobiDB-lite"/>
    </source>
</evidence>
<dbReference type="RefSeq" id="WP_349134390.1">
    <property type="nucleotide sequence ID" value="NZ_JBBMFF010000023.1"/>
</dbReference>
<proteinExistence type="predicted"/>
<keyword evidence="3" id="KW-1185">Reference proteome</keyword>
<gene>
    <name evidence="2" type="ORF">WMO66_00185</name>
</gene>
<evidence type="ECO:0000313" key="2">
    <source>
        <dbReference type="EMBL" id="MEQ2509673.1"/>
    </source>
</evidence>
<name>A0ABV1G2Z7_9FIRM</name>
<organism evidence="2 3">
    <name type="scientific">Faecousia intestinalis</name>
    <dbReference type="NCBI Taxonomy" id="3133167"/>
    <lineage>
        <taxon>Bacteria</taxon>
        <taxon>Bacillati</taxon>
        <taxon>Bacillota</taxon>
        <taxon>Clostridia</taxon>
        <taxon>Eubacteriales</taxon>
        <taxon>Oscillospiraceae</taxon>
        <taxon>Faecousia</taxon>
    </lineage>
</organism>